<dbReference type="RefSeq" id="WP_109352769.1">
    <property type="nucleotide sequence ID" value="NZ_QFRI01000002.1"/>
</dbReference>
<proteinExistence type="predicted"/>
<name>A0A2U2X3P6_9FLAO</name>
<comment type="caution">
    <text evidence="1">The sequence shown here is derived from an EMBL/GenBank/DDBJ whole genome shotgun (WGS) entry which is preliminary data.</text>
</comment>
<dbReference type="InterPro" id="IPR053158">
    <property type="entry name" value="CapK_Type1_Caps_Biosynth"/>
</dbReference>
<dbReference type="PANTHER" id="PTHR36932">
    <property type="entry name" value="CAPSULAR POLYSACCHARIDE BIOSYNTHESIS PROTEIN"/>
    <property type="match status" value="1"/>
</dbReference>
<evidence type="ECO:0000313" key="2">
    <source>
        <dbReference type="Proteomes" id="UP000245375"/>
    </source>
</evidence>
<sequence length="433" mass="50208">MKLLEKIRNHIYWSVQYIKRSEVKSHYNQIKYINENYNSEESKIIIEKNLNKLLHHALATVPFYKAMSGLESLKDFPVINKNTITSDIKYFASETYNNKKLKHVYTSGSTGAPFKVSQNRSKVERNTADNIYFSNQVGFDIGHKLYYARHWTRVLKKNKFIAWAQNIVQVEVQDFNDEYIKKLIKDIERSNSTKGFLGHSSALEMICKYLDKTKAEPINSNVKSIIAMSERLNDYTKKTMQKYFHCPTVSRYSNTENGLFAMQNTKSKKDTFDINWSSYIIEVLKFDEDAPAKPNEAGRIVITDFFNYAMPLIRYDTGDVGVLDNSVSPPVFSSIEGRKLDIILNTKGEIVSSFLFYIAFKFDAINQTQFIQEEKNLYTLKLNIEPNFNSEKEIIKELKFILGDDAIINVEYVDNIPLLNSGKMKLTINNFIK</sequence>
<organism evidence="1 2">
    <name type="scientific">Algibacter marinivivus</name>
    <dbReference type="NCBI Taxonomy" id="2100723"/>
    <lineage>
        <taxon>Bacteria</taxon>
        <taxon>Pseudomonadati</taxon>
        <taxon>Bacteroidota</taxon>
        <taxon>Flavobacteriia</taxon>
        <taxon>Flavobacteriales</taxon>
        <taxon>Flavobacteriaceae</taxon>
        <taxon>Algibacter</taxon>
    </lineage>
</organism>
<keyword evidence="2" id="KW-1185">Reference proteome</keyword>
<dbReference type="OrthoDB" id="580775at2"/>
<reference evidence="2" key="2">
    <citation type="submission" date="2018-05" db="EMBL/GenBank/DDBJ databases">
        <title>Algibacter marinivivus sp. nov., isolated from sample around a algae.</title>
        <authorList>
            <person name="Lu D."/>
        </authorList>
    </citation>
    <scope>NUCLEOTIDE SEQUENCE [LARGE SCALE GENOMIC DNA]</scope>
    <source>
        <strain evidence="2">ZY111</strain>
    </source>
</reference>
<dbReference type="AlphaFoldDB" id="A0A2U2X3P6"/>
<dbReference type="EMBL" id="QFRI01000002">
    <property type="protein sequence ID" value="PWH82402.1"/>
    <property type="molecule type" value="Genomic_DNA"/>
</dbReference>
<gene>
    <name evidence="1" type="ORF">DIS18_09110</name>
</gene>
<evidence type="ECO:0000313" key="1">
    <source>
        <dbReference type="EMBL" id="PWH82402.1"/>
    </source>
</evidence>
<protein>
    <submittedName>
        <fullName evidence="1">CoF synthetase</fullName>
    </submittedName>
</protein>
<dbReference type="Proteomes" id="UP000245375">
    <property type="component" value="Unassembled WGS sequence"/>
</dbReference>
<accession>A0A2U2X3P6</accession>
<dbReference type="InterPro" id="IPR042099">
    <property type="entry name" value="ANL_N_sf"/>
</dbReference>
<dbReference type="Gene3D" id="3.40.50.12780">
    <property type="entry name" value="N-terminal domain of ligase-like"/>
    <property type="match status" value="1"/>
</dbReference>
<dbReference type="SUPFAM" id="SSF56801">
    <property type="entry name" value="Acetyl-CoA synthetase-like"/>
    <property type="match status" value="1"/>
</dbReference>
<reference evidence="1 2" key="1">
    <citation type="submission" date="2018-05" db="EMBL/GenBank/DDBJ databases">
        <title>Algibacter marinivivus sp. nov., isolated from sample around a algae.</title>
        <authorList>
            <person name="Zhong X."/>
        </authorList>
    </citation>
    <scope>NUCLEOTIDE SEQUENCE [LARGE SCALE GENOMIC DNA]</scope>
    <source>
        <strain evidence="1 2">ZY111</strain>
    </source>
</reference>
<reference evidence="2" key="3">
    <citation type="submission" date="2018-05" db="EMBL/GenBank/DDBJ databases">
        <authorList>
            <person name="Lu D."/>
        </authorList>
    </citation>
    <scope>NUCLEOTIDE SEQUENCE [LARGE SCALE GENOMIC DNA]</scope>
    <source>
        <strain evidence="2">ZY111</strain>
    </source>
</reference>
<dbReference type="PANTHER" id="PTHR36932:SF1">
    <property type="entry name" value="CAPSULAR POLYSACCHARIDE BIOSYNTHESIS PROTEIN"/>
    <property type="match status" value="1"/>
</dbReference>